<keyword evidence="2" id="KW-1185">Reference proteome</keyword>
<comment type="caution">
    <text evidence="1">The sequence shown here is derived from an EMBL/GenBank/DDBJ whole genome shotgun (WGS) entry which is preliminary data.</text>
</comment>
<organism evidence="1 2">
    <name type="scientific">Kingella bonacorsii</name>
    <dbReference type="NCBI Taxonomy" id="2796361"/>
    <lineage>
        <taxon>Bacteria</taxon>
        <taxon>Pseudomonadati</taxon>
        <taxon>Pseudomonadota</taxon>
        <taxon>Betaproteobacteria</taxon>
        <taxon>Neisseriales</taxon>
        <taxon>Neisseriaceae</taxon>
        <taxon>Kingella</taxon>
    </lineage>
</organism>
<dbReference type="Proteomes" id="UP000614058">
    <property type="component" value="Unassembled WGS sequence"/>
</dbReference>
<dbReference type="RefSeq" id="WP_200523153.1">
    <property type="nucleotide sequence ID" value="NZ_JAEHNZ010000004.1"/>
</dbReference>
<protein>
    <submittedName>
        <fullName evidence="1">DUF1877 family protein</fullName>
    </submittedName>
</protein>
<sequence>MGIIANYTAYPADYIDAVIHDGDGENDTELAEYGLEKDSLLLHLALTGADDFIDGDPLSEAVIGSVLLGADDEDDAFDASIFATPAAQVAEIAAALDRADINALITQHAAALQGYDRQDDTAGLRARCQACFAELRAFYREAAALGAGVMVSRM</sequence>
<dbReference type="InterPro" id="IPR015068">
    <property type="entry name" value="DUF1877"/>
</dbReference>
<accession>A0ABS1BV63</accession>
<dbReference type="InterPro" id="IPR035944">
    <property type="entry name" value="YfbM-like_sf"/>
</dbReference>
<dbReference type="Gene3D" id="3.40.1760.10">
    <property type="entry name" value="YfbM-like super family"/>
    <property type="match status" value="1"/>
</dbReference>
<reference evidence="1 2" key="1">
    <citation type="journal article" date="2021" name="Pathogens">
        <title>Isolation and Characterization of Kingella bonacorsii sp. nov., A Novel Kingella Species Detected in a Stable Periodontitis Subject.</title>
        <authorList>
            <person name="Antezack A."/>
            <person name="Boxberger M."/>
            <person name="Rolland C."/>
            <person name="Monnet-Corti V."/>
            <person name="La Scola B."/>
        </authorList>
    </citation>
    <scope>NUCLEOTIDE SEQUENCE [LARGE SCALE GENOMIC DNA]</scope>
    <source>
        <strain evidence="1 2">Marseille-Q4569</strain>
    </source>
</reference>
<dbReference type="SUPFAM" id="SSF111069">
    <property type="entry name" value="Hypothetical protein yfbM"/>
    <property type="match status" value="1"/>
</dbReference>
<proteinExistence type="predicted"/>
<dbReference type="Pfam" id="PF08974">
    <property type="entry name" value="DUF1877"/>
    <property type="match status" value="1"/>
</dbReference>
<evidence type="ECO:0000313" key="2">
    <source>
        <dbReference type="Proteomes" id="UP000614058"/>
    </source>
</evidence>
<dbReference type="EMBL" id="JAEHNZ010000004">
    <property type="protein sequence ID" value="MBK0397162.1"/>
    <property type="molecule type" value="Genomic_DNA"/>
</dbReference>
<name>A0ABS1BV63_9NEIS</name>
<evidence type="ECO:0000313" key="1">
    <source>
        <dbReference type="EMBL" id="MBK0397162.1"/>
    </source>
</evidence>
<gene>
    <name evidence="1" type="ORF">JDW22_11405</name>
</gene>